<evidence type="ECO:0000313" key="6">
    <source>
        <dbReference type="Proteomes" id="UP000029647"/>
    </source>
</evidence>
<protein>
    <submittedName>
        <fullName evidence="5">3'-to-5' exoribonuclease RNase R</fullName>
    </submittedName>
</protein>
<keyword evidence="1" id="KW-0540">Nuclease</keyword>
<dbReference type="InterPro" id="IPR012340">
    <property type="entry name" value="NA-bd_OB-fold"/>
</dbReference>
<keyword evidence="2" id="KW-0378">Hydrolase</keyword>
<evidence type="ECO:0000256" key="2">
    <source>
        <dbReference type="ARBA" id="ARBA00022801"/>
    </source>
</evidence>
<dbReference type="InterPro" id="IPR013223">
    <property type="entry name" value="RNase_B_OB_dom"/>
</dbReference>
<evidence type="ECO:0000313" key="5">
    <source>
        <dbReference type="EMBL" id="GAL73919.1"/>
    </source>
</evidence>
<comment type="caution">
    <text evidence="5">The sequence shown here is derived from an EMBL/GenBank/DDBJ whole genome shotgun (WGS) entry which is preliminary data.</text>
</comment>
<dbReference type="AlphaFoldDB" id="A0A090WER8"/>
<evidence type="ECO:0000256" key="3">
    <source>
        <dbReference type="ARBA" id="ARBA00022839"/>
    </source>
</evidence>
<evidence type="ECO:0000259" key="4">
    <source>
        <dbReference type="Pfam" id="PF08206"/>
    </source>
</evidence>
<evidence type="ECO:0000256" key="1">
    <source>
        <dbReference type="ARBA" id="ARBA00022722"/>
    </source>
</evidence>
<organism evidence="5 6">
    <name type="scientific">Nonlabens ulvanivorans</name>
    <name type="common">Persicivirga ulvanivorans</name>
    <dbReference type="NCBI Taxonomy" id="906888"/>
    <lineage>
        <taxon>Bacteria</taxon>
        <taxon>Pseudomonadati</taxon>
        <taxon>Bacteroidota</taxon>
        <taxon>Flavobacteriia</taxon>
        <taxon>Flavobacteriales</taxon>
        <taxon>Flavobacteriaceae</taxon>
        <taxon>Nonlabens</taxon>
    </lineage>
</organism>
<dbReference type="SUPFAM" id="SSF50249">
    <property type="entry name" value="Nucleic acid-binding proteins"/>
    <property type="match status" value="1"/>
</dbReference>
<dbReference type="Pfam" id="PF08206">
    <property type="entry name" value="OB_RNB"/>
    <property type="match status" value="1"/>
</dbReference>
<dbReference type="EMBL" id="BBNT01000001">
    <property type="protein sequence ID" value="GAL73919.1"/>
    <property type="molecule type" value="Genomic_DNA"/>
</dbReference>
<dbReference type="Gene3D" id="2.40.50.140">
    <property type="entry name" value="Nucleic acid-binding proteins"/>
    <property type="match status" value="1"/>
</dbReference>
<proteinExistence type="predicted"/>
<dbReference type="GO" id="GO:0004527">
    <property type="term" value="F:exonuclease activity"/>
    <property type="evidence" value="ECO:0007669"/>
    <property type="project" value="UniProtKB-KW"/>
</dbReference>
<dbReference type="Proteomes" id="UP000029647">
    <property type="component" value="Unassembled WGS sequence"/>
</dbReference>
<keyword evidence="3" id="KW-0269">Exonuclease</keyword>
<accession>A0A090WER8</accession>
<name>A0A090WER8_NONUL</name>
<gene>
    <name evidence="5" type="ORF">JCM19275_2766</name>
</gene>
<sequence>MKKKKKRNSKTKFQNLSQSVLNVLKQEPNKDFNYKQICAKLSITDASTRNQVIKRLHQLKAKAQIEETGRGKFKIIKAIDYYTGTIDISTRGTGYVITEELQEDIMIPRRSLGQALNGDQVEVYVYHRRRVNSLKVKLLK</sequence>
<feature type="domain" description="Ribonuclease B N-terminal OB" evidence="4">
    <location>
        <begin position="84"/>
        <end position="127"/>
    </location>
</feature>
<reference evidence="5 6" key="1">
    <citation type="journal article" date="2014" name="Genome Announc.">
        <title>Draft Genome Sequences of Marine Flavobacterium Nonlabens Strains NR17, NR24, NR27, NR32, NR33, and Ara13.</title>
        <authorList>
            <person name="Nakanishi M."/>
            <person name="Meirelles P."/>
            <person name="Suzuki R."/>
            <person name="Takatani N."/>
            <person name="Mino S."/>
            <person name="Suda W."/>
            <person name="Oshima K."/>
            <person name="Hattori M."/>
            <person name="Ohkuma M."/>
            <person name="Hosokawa M."/>
            <person name="Miyashita K."/>
            <person name="Thompson F.L."/>
            <person name="Niwa A."/>
            <person name="Sawabe T."/>
            <person name="Sawabe T."/>
        </authorList>
    </citation>
    <scope>NUCLEOTIDE SEQUENCE [LARGE SCALE GENOMIC DNA]</scope>
    <source>
        <strain evidence="6">JCM19275</strain>
    </source>
</reference>